<dbReference type="AlphaFoldDB" id="X1QLN5"/>
<gene>
    <name evidence="1" type="ORF">S06H3_66604</name>
</gene>
<name>X1QLN5_9ZZZZ</name>
<protein>
    <submittedName>
        <fullName evidence="1">Uncharacterized protein</fullName>
    </submittedName>
</protein>
<comment type="caution">
    <text evidence="1">The sequence shown here is derived from an EMBL/GenBank/DDBJ whole genome shotgun (WGS) entry which is preliminary data.</text>
</comment>
<reference evidence="1" key="1">
    <citation type="journal article" date="2014" name="Front. Microbiol.">
        <title>High frequency of phylogenetically diverse reductive dehalogenase-homologous genes in deep subseafloor sedimentary metagenomes.</title>
        <authorList>
            <person name="Kawai M."/>
            <person name="Futagami T."/>
            <person name="Toyoda A."/>
            <person name="Takaki Y."/>
            <person name="Nishi S."/>
            <person name="Hori S."/>
            <person name="Arai W."/>
            <person name="Tsubouchi T."/>
            <person name="Morono Y."/>
            <person name="Uchiyama I."/>
            <person name="Ito T."/>
            <person name="Fujiyama A."/>
            <person name="Inagaki F."/>
            <person name="Takami H."/>
        </authorList>
    </citation>
    <scope>NUCLEOTIDE SEQUENCE</scope>
    <source>
        <strain evidence="1">Expedition CK06-06</strain>
    </source>
</reference>
<accession>X1QLN5</accession>
<organism evidence="1">
    <name type="scientific">marine sediment metagenome</name>
    <dbReference type="NCBI Taxonomy" id="412755"/>
    <lineage>
        <taxon>unclassified sequences</taxon>
        <taxon>metagenomes</taxon>
        <taxon>ecological metagenomes</taxon>
    </lineage>
</organism>
<sequence>MPKRIIKADAVYYIETTTKDCIEIFGTPHFARFLLLSIGYHRYMLD</sequence>
<dbReference type="EMBL" id="BARV01045493">
    <property type="protein sequence ID" value="GAI69412.1"/>
    <property type="molecule type" value="Genomic_DNA"/>
</dbReference>
<feature type="non-terminal residue" evidence="1">
    <location>
        <position position="46"/>
    </location>
</feature>
<evidence type="ECO:0000313" key="1">
    <source>
        <dbReference type="EMBL" id="GAI69412.1"/>
    </source>
</evidence>
<proteinExistence type="predicted"/>